<keyword evidence="5" id="KW-1185">Reference proteome</keyword>
<keyword evidence="2 4" id="KW-0378">Hydrolase</keyword>
<dbReference type="EMBL" id="RHHQ01000003">
    <property type="protein sequence ID" value="RNB92558.1"/>
    <property type="molecule type" value="Genomic_DNA"/>
</dbReference>
<comment type="similarity">
    <text evidence="1">Belongs to the 'GDXG' lipolytic enzyme family.</text>
</comment>
<dbReference type="Proteomes" id="UP000271031">
    <property type="component" value="Unassembled WGS sequence"/>
</dbReference>
<name>A0A3M8DWR8_9BACL</name>
<organism evidence="4 5">
    <name type="scientific">Brevibacillus fluminis</name>
    <dbReference type="NCBI Taxonomy" id="511487"/>
    <lineage>
        <taxon>Bacteria</taxon>
        <taxon>Bacillati</taxon>
        <taxon>Bacillota</taxon>
        <taxon>Bacilli</taxon>
        <taxon>Bacillales</taxon>
        <taxon>Paenibacillaceae</taxon>
        <taxon>Brevibacillus</taxon>
    </lineage>
</organism>
<dbReference type="PANTHER" id="PTHR48081:SF8">
    <property type="entry name" value="ALPHA_BETA HYDROLASE FOLD-3 DOMAIN-CONTAINING PROTEIN-RELATED"/>
    <property type="match status" value="1"/>
</dbReference>
<dbReference type="InterPro" id="IPR013094">
    <property type="entry name" value="AB_hydrolase_3"/>
</dbReference>
<dbReference type="AlphaFoldDB" id="A0A3M8DWR8"/>
<comment type="caution">
    <text evidence="4">The sequence shown here is derived from an EMBL/GenBank/DDBJ whole genome shotgun (WGS) entry which is preliminary data.</text>
</comment>
<feature type="domain" description="Alpha/beta hydrolase fold-3" evidence="3">
    <location>
        <begin position="55"/>
        <end position="261"/>
    </location>
</feature>
<evidence type="ECO:0000313" key="5">
    <source>
        <dbReference type="Proteomes" id="UP000271031"/>
    </source>
</evidence>
<dbReference type="FunFam" id="3.40.50.1820:FF:000089">
    <property type="entry name" value="Alpha/beta hydrolase"/>
    <property type="match status" value="1"/>
</dbReference>
<dbReference type="PANTHER" id="PTHR48081">
    <property type="entry name" value="AB HYDROLASE SUPERFAMILY PROTEIN C4A8.06C"/>
    <property type="match status" value="1"/>
</dbReference>
<dbReference type="SUPFAM" id="SSF53474">
    <property type="entry name" value="alpha/beta-Hydrolases"/>
    <property type="match status" value="1"/>
</dbReference>
<dbReference type="GO" id="GO:0016787">
    <property type="term" value="F:hydrolase activity"/>
    <property type="evidence" value="ECO:0007669"/>
    <property type="project" value="UniProtKB-KW"/>
</dbReference>
<sequence length="286" mass="31387">MDPQAVRNILAQAPPMEVEQAPLAQTEDRLIPVDPDTDIRIRIYTPEGTGPFPLFVYYHGGGWVIGDIEMTDASCRMIANRTSHVVVSVDYRLAPEHKFPTPVNDAYAALQWVQQNAAELNANASKIVVGGDSAGGNLAAVVAMKSRDEQGPAISAQILIYPVTNLDFNTSSYQSFQKGFGLDRELMIWFGQHYLADEADSRHPYVAPLLADDFSNLPPAFVITAENDVLRDEGLAYANHLQAADIKVESLCEAGLVHGYFSNLLVFPDRIKAAIAKIAQFLQEVE</sequence>
<dbReference type="Pfam" id="PF07859">
    <property type="entry name" value="Abhydrolase_3"/>
    <property type="match status" value="1"/>
</dbReference>
<gene>
    <name evidence="4" type="ORF">EDM56_01830</name>
</gene>
<proteinExistence type="inferred from homology"/>
<dbReference type="Gene3D" id="3.40.50.1820">
    <property type="entry name" value="alpha/beta hydrolase"/>
    <property type="match status" value="1"/>
</dbReference>
<evidence type="ECO:0000313" key="4">
    <source>
        <dbReference type="EMBL" id="RNB92558.1"/>
    </source>
</evidence>
<evidence type="ECO:0000256" key="2">
    <source>
        <dbReference type="ARBA" id="ARBA00022801"/>
    </source>
</evidence>
<accession>A0A3M8DWR8</accession>
<dbReference type="InterPro" id="IPR050300">
    <property type="entry name" value="GDXG_lipolytic_enzyme"/>
</dbReference>
<dbReference type="InterPro" id="IPR029058">
    <property type="entry name" value="AB_hydrolase_fold"/>
</dbReference>
<protein>
    <submittedName>
        <fullName evidence="4">Alpha/beta hydrolase</fullName>
    </submittedName>
</protein>
<reference evidence="4 5" key="1">
    <citation type="submission" date="2018-10" db="EMBL/GenBank/DDBJ databases">
        <title>Phylogenomics of Brevibacillus.</title>
        <authorList>
            <person name="Dunlap C."/>
        </authorList>
    </citation>
    <scope>NUCLEOTIDE SEQUENCE [LARGE SCALE GENOMIC DNA]</scope>
    <source>
        <strain evidence="4 5">JCM 15716</strain>
    </source>
</reference>
<evidence type="ECO:0000259" key="3">
    <source>
        <dbReference type="Pfam" id="PF07859"/>
    </source>
</evidence>
<evidence type="ECO:0000256" key="1">
    <source>
        <dbReference type="ARBA" id="ARBA00010515"/>
    </source>
</evidence>
<dbReference type="OrthoDB" id="9815425at2"/>